<sequence length="133" mass="14232">MRASVVVVLVTVLFATVFLSASSLKLPVAKEWKPIKDLRGVDVTAVAEAAVKQFNGKLPSGSKEQLKLKSVENGDVKVVGDGKFVYRLHLMTYTNCGVGPSKKAQLYEVVVGVADAKSGGKMKQLLAFLPVLN</sequence>
<dbReference type="PANTHER" id="PTHR47364">
    <property type="entry name" value="CYSTEINE PROTEINASE INHIBITOR 5"/>
    <property type="match status" value="1"/>
</dbReference>
<dbReference type="EMBL" id="OZ034813">
    <property type="protein sequence ID" value="CAL1352143.1"/>
    <property type="molecule type" value="Genomic_DNA"/>
</dbReference>
<evidence type="ECO:0000313" key="3">
    <source>
        <dbReference type="Proteomes" id="UP001497516"/>
    </source>
</evidence>
<dbReference type="SUPFAM" id="SSF54403">
    <property type="entry name" value="Cystatin/monellin"/>
    <property type="match status" value="1"/>
</dbReference>
<dbReference type="Gene3D" id="3.10.450.10">
    <property type="match status" value="1"/>
</dbReference>
<dbReference type="PANTHER" id="PTHR47364:SF2">
    <property type="entry name" value="CYSTEINE PROTEINASE INHIBITOR 5"/>
    <property type="match status" value="1"/>
</dbReference>
<evidence type="ECO:0008006" key="4">
    <source>
        <dbReference type="Google" id="ProtNLM"/>
    </source>
</evidence>
<evidence type="ECO:0000256" key="1">
    <source>
        <dbReference type="SAM" id="SignalP"/>
    </source>
</evidence>
<reference evidence="2 3" key="1">
    <citation type="submission" date="2024-04" db="EMBL/GenBank/DDBJ databases">
        <authorList>
            <person name="Fracassetti M."/>
        </authorList>
    </citation>
    <scope>NUCLEOTIDE SEQUENCE [LARGE SCALE GENOMIC DNA]</scope>
</reference>
<evidence type="ECO:0000313" key="2">
    <source>
        <dbReference type="EMBL" id="CAL1352143.1"/>
    </source>
</evidence>
<gene>
    <name evidence="2" type="ORF">LTRI10_LOCUS134</name>
</gene>
<dbReference type="Proteomes" id="UP001497516">
    <property type="component" value="Chromosome 1"/>
</dbReference>
<dbReference type="InterPro" id="IPR046350">
    <property type="entry name" value="Cystatin_sf"/>
</dbReference>
<dbReference type="AlphaFoldDB" id="A0AAV2C6F2"/>
<keyword evidence="3" id="KW-1185">Reference proteome</keyword>
<protein>
    <recommendedName>
        <fullName evidence="4">Cystatin domain-containing protein</fullName>
    </recommendedName>
</protein>
<accession>A0AAV2C6F2</accession>
<feature type="signal peptide" evidence="1">
    <location>
        <begin position="1"/>
        <end position="23"/>
    </location>
</feature>
<keyword evidence="1" id="KW-0732">Signal</keyword>
<feature type="chain" id="PRO_5043651513" description="Cystatin domain-containing protein" evidence="1">
    <location>
        <begin position="24"/>
        <end position="133"/>
    </location>
</feature>
<name>A0AAV2C6F2_9ROSI</name>
<organism evidence="2 3">
    <name type="scientific">Linum trigynum</name>
    <dbReference type="NCBI Taxonomy" id="586398"/>
    <lineage>
        <taxon>Eukaryota</taxon>
        <taxon>Viridiplantae</taxon>
        <taxon>Streptophyta</taxon>
        <taxon>Embryophyta</taxon>
        <taxon>Tracheophyta</taxon>
        <taxon>Spermatophyta</taxon>
        <taxon>Magnoliopsida</taxon>
        <taxon>eudicotyledons</taxon>
        <taxon>Gunneridae</taxon>
        <taxon>Pentapetalae</taxon>
        <taxon>rosids</taxon>
        <taxon>fabids</taxon>
        <taxon>Malpighiales</taxon>
        <taxon>Linaceae</taxon>
        <taxon>Linum</taxon>
    </lineage>
</organism>
<proteinExistence type="predicted"/>